<comment type="caution">
    <text evidence="1">The sequence shown here is derived from an EMBL/GenBank/DDBJ whole genome shotgun (WGS) entry which is preliminary data.</text>
</comment>
<dbReference type="AlphaFoldDB" id="A0AA40F5Y4"/>
<evidence type="ECO:0000313" key="1">
    <source>
        <dbReference type="EMBL" id="KAK0751902.1"/>
    </source>
</evidence>
<dbReference type="EMBL" id="JAUKUD010000002">
    <property type="protein sequence ID" value="KAK0751902.1"/>
    <property type="molecule type" value="Genomic_DNA"/>
</dbReference>
<reference evidence="1" key="1">
    <citation type="submission" date="2023-06" db="EMBL/GenBank/DDBJ databases">
        <title>Genome-scale phylogeny and comparative genomics of the fungal order Sordariales.</title>
        <authorList>
            <consortium name="Lawrence Berkeley National Laboratory"/>
            <person name="Hensen N."/>
            <person name="Bonometti L."/>
            <person name="Westerberg I."/>
            <person name="Brannstrom I.O."/>
            <person name="Guillou S."/>
            <person name="Cros-Aarteil S."/>
            <person name="Calhoun S."/>
            <person name="Haridas S."/>
            <person name="Kuo A."/>
            <person name="Mondo S."/>
            <person name="Pangilinan J."/>
            <person name="Riley R."/>
            <person name="LaButti K."/>
            <person name="Andreopoulos B."/>
            <person name="Lipzen A."/>
            <person name="Chen C."/>
            <person name="Yanf M."/>
            <person name="Daum C."/>
            <person name="Ng V."/>
            <person name="Clum A."/>
            <person name="Steindorff A."/>
            <person name="Ohm R."/>
            <person name="Martin F."/>
            <person name="Silar P."/>
            <person name="Natvig D."/>
            <person name="Lalanne C."/>
            <person name="Gautier V."/>
            <person name="Ament-velasquez S.L."/>
            <person name="Kruys A."/>
            <person name="Hutchinson M.I."/>
            <person name="Powell A.J."/>
            <person name="Barry K."/>
            <person name="Miller A.N."/>
            <person name="Grigoriev I.V."/>
            <person name="Debuchy R."/>
            <person name="Gladieux P."/>
            <person name="Thoren M.H."/>
            <person name="Johannesson H."/>
        </authorList>
    </citation>
    <scope>NUCLEOTIDE SEQUENCE</scope>
    <source>
        <strain evidence="1">SMH3187-1</strain>
    </source>
</reference>
<gene>
    <name evidence="1" type="ORF">B0T18DRAFT_79517</name>
</gene>
<evidence type="ECO:0000313" key="2">
    <source>
        <dbReference type="Proteomes" id="UP001172155"/>
    </source>
</evidence>
<name>A0AA40F5Y4_9PEZI</name>
<dbReference type="Proteomes" id="UP001172155">
    <property type="component" value="Unassembled WGS sequence"/>
</dbReference>
<organism evidence="1 2">
    <name type="scientific">Schizothecium vesticola</name>
    <dbReference type="NCBI Taxonomy" id="314040"/>
    <lineage>
        <taxon>Eukaryota</taxon>
        <taxon>Fungi</taxon>
        <taxon>Dikarya</taxon>
        <taxon>Ascomycota</taxon>
        <taxon>Pezizomycotina</taxon>
        <taxon>Sordariomycetes</taxon>
        <taxon>Sordariomycetidae</taxon>
        <taxon>Sordariales</taxon>
        <taxon>Schizotheciaceae</taxon>
        <taxon>Schizothecium</taxon>
    </lineage>
</organism>
<accession>A0AA40F5Y4</accession>
<proteinExistence type="predicted"/>
<protein>
    <submittedName>
        <fullName evidence="1">Uncharacterized protein</fullName>
    </submittedName>
</protein>
<keyword evidence="2" id="KW-1185">Reference proteome</keyword>
<sequence>MTLVGEIDQSPAYRPLVLSKMLDPASPLLDTLDPSREVCMVATTVLYMYRTLRWMTKGSDFDGEATAAAWGEHDQELSAYDGEGGLSGVFDTGFLDPARFRCDKRSKEELMEHYGDGAHDAILNRFLGYSREDWQRAITLLCYLRMSWNKPSAHYAQKRKQDFFRQYWAGRETADILRKVENRQKDEKAKRRADFLTLYREIQSQSGVAGEIADSLLAVQSENLDAPAVGELRNEVQSRLERYSAYISQTPASDHQDFEDWDPNVVDRHMAIILDSVAPLHGPQRNIHPEEFIPNPFLANYAEGTVASFCQATHDVTGRPMSSDAPGGVEAGADADVAFSYALSTLTAGLPPQNVDFEEAMDLVGLEGENRKTYKFNSENTRITKKAARNLSNAARRRIRIILKTKGKAPATETSDNDGNLRESFTLLAHQIAEAKIINDYISGLIPLFMLGAEMGLGKTITFELSWHVRARQLKEAATTALPGDKESQRTYGPHLLVTLGDLVDAMVADCQSAFRGIRQYVIINSTGRSRIPGATVYSSTASVVEFMQTVYDRRHDPNIMDTTIVMGYELFT</sequence>